<organism evidence="3">
    <name type="scientific">Nippostrongylus brasiliensis</name>
    <name type="common">Rat hookworm</name>
    <dbReference type="NCBI Taxonomy" id="27835"/>
    <lineage>
        <taxon>Eukaryota</taxon>
        <taxon>Metazoa</taxon>
        <taxon>Ecdysozoa</taxon>
        <taxon>Nematoda</taxon>
        <taxon>Chromadorea</taxon>
        <taxon>Rhabditida</taxon>
        <taxon>Rhabditina</taxon>
        <taxon>Rhabditomorpha</taxon>
        <taxon>Strongyloidea</taxon>
        <taxon>Heligmosomidae</taxon>
        <taxon>Nippostrongylus</taxon>
    </lineage>
</organism>
<dbReference type="Proteomes" id="UP000271162">
    <property type="component" value="Unassembled WGS sequence"/>
</dbReference>
<dbReference type="WBParaSite" id="NBR_0002043501-mRNA-1">
    <property type="protein sequence ID" value="NBR_0002043501-mRNA-1"/>
    <property type="gene ID" value="NBR_0002043501"/>
</dbReference>
<reference evidence="3" key="1">
    <citation type="submission" date="2017-02" db="UniProtKB">
        <authorList>
            <consortium name="WormBaseParasite"/>
        </authorList>
    </citation>
    <scope>IDENTIFICATION</scope>
</reference>
<accession>A0A0N4YT63</accession>
<dbReference type="EMBL" id="UYSL01025140">
    <property type="protein sequence ID" value="VDL84173.1"/>
    <property type="molecule type" value="Genomic_DNA"/>
</dbReference>
<protein>
    <submittedName>
        <fullName evidence="3">E2F_CC-MB domain-containing protein</fullName>
    </submittedName>
</protein>
<dbReference type="STRING" id="27835.A0A0N4YT63"/>
<keyword evidence="2" id="KW-1185">Reference proteome</keyword>
<proteinExistence type="predicted"/>
<dbReference type="AlphaFoldDB" id="A0A0N4YT63"/>
<name>A0A0N4YT63_NIPBR</name>
<gene>
    <name evidence="1" type="ORF">NBR_LOCUS20436</name>
</gene>
<reference evidence="1 2" key="2">
    <citation type="submission" date="2018-11" db="EMBL/GenBank/DDBJ databases">
        <authorList>
            <consortium name="Pathogen Informatics"/>
        </authorList>
    </citation>
    <scope>NUCLEOTIDE SEQUENCE [LARGE SCALE GENOMIC DNA]</scope>
</reference>
<evidence type="ECO:0000313" key="1">
    <source>
        <dbReference type="EMBL" id="VDL84173.1"/>
    </source>
</evidence>
<evidence type="ECO:0000313" key="2">
    <source>
        <dbReference type="Proteomes" id="UP000271162"/>
    </source>
</evidence>
<sequence length="186" mass="20208">MSVCFSDSELGDWTGDCASLDEVSLPSPEPDQPCGVDVILLSTLPLDSYPLARHLVPMPRRIREQVLEVTKTVTLMEIVNSAPGKHPRSCEVTVTNIASDTGHPVSLKISHMHSAQNVDQNEAETQTPELLMTTDVSSNDGSLIIYSDARPRGRASSAEGFFTTVPNEPGLTKPSILSILAHIHHW</sequence>
<evidence type="ECO:0000313" key="3">
    <source>
        <dbReference type="WBParaSite" id="NBR_0002043501-mRNA-1"/>
    </source>
</evidence>